<evidence type="ECO:0000313" key="2">
    <source>
        <dbReference type="EMBL" id="KAA5604040.1"/>
    </source>
</evidence>
<dbReference type="AlphaFoldDB" id="A0A5M6I6Z9"/>
<accession>A0A5M6I6Z9</accession>
<dbReference type="EMBL" id="VWPJ01000024">
    <property type="protein sequence ID" value="KAA5604040.1"/>
    <property type="molecule type" value="Genomic_DNA"/>
</dbReference>
<dbReference type="Proteomes" id="UP000324065">
    <property type="component" value="Unassembled WGS sequence"/>
</dbReference>
<organism evidence="2 3">
    <name type="scientific">Roseospira marina</name>
    <dbReference type="NCBI Taxonomy" id="140057"/>
    <lineage>
        <taxon>Bacteria</taxon>
        <taxon>Pseudomonadati</taxon>
        <taxon>Pseudomonadota</taxon>
        <taxon>Alphaproteobacteria</taxon>
        <taxon>Rhodospirillales</taxon>
        <taxon>Rhodospirillaceae</taxon>
        <taxon>Roseospira</taxon>
    </lineage>
</organism>
<sequence length="135" mass="14617">MTVPPAATPCRALSIKQPWAHHIVCGRKDVENRSWNTAYRGTLLVHAARSTAEDPDLIRRLDLPLGGIVGAVDVVECVTDHPSPWFFGPIGWVLANPRPLPFTLCRGRLGLFTPDLTARQWETIAVALTAGAGAS</sequence>
<dbReference type="Gene3D" id="2.30.130.30">
    <property type="entry name" value="Hypothetical protein"/>
    <property type="match status" value="1"/>
</dbReference>
<feature type="domain" description="ASCH" evidence="1">
    <location>
        <begin position="13"/>
        <end position="78"/>
    </location>
</feature>
<dbReference type="SUPFAM" id="SSF88697">
    <property type="entry name" value="PUA domain-like"/>
    <property type="match status" value="1"/>
</dbReference>
<comment type="caution">
    <text evidence="2">The sequence shown here is derived from an EMBL/GenBank/DDBJ whole genome shotgun (WGS) entry which is preliminary data.</text>
</comment>
<evidence type="ECO:0000313" key="3">
    <source>
        <dbReference type="Proteomes" id="UP000324065"/>
    </source>
</evidence>
<dbReference type="RefSeq" id="WP_150063796.1">
    <property type="nucleotide sequence ID" value="NZ_JACHII010000024.1"/>
</dbReference>
<proteinExistence type="predicted"/>
<evidence type="ECO:0000259" key="1">
    <source>
        <dbReference type="Pfam" id="PF04266"/>
    </source>
</evidence>
<protein>
    <submittedName>
        <fullName evidence="2">ASCH domain-containing protein</fullName>
    </submittedName>
</protein>
<dbReference type="Pfam" id="PF04266">
    <property type="entry name" value="ASCH"/>
    <property type="match status" value="1"/>
</dbReference>
<reference evidence="2 3" key="1">
    <citation type="submission" date="2019-09" db="EMBL/GenBank/DDBJ databases">
        <title>Genome sequence of Roseospira marina, one of the more divergent members of the non-sulfur purple photosynthetic bacterial family, the Rhodospirillaceae.</title>
        <authorList>
            <person name="Meyer T."/>
            <person name="Kyndt J."/>
        </authorList>
    </citation>
    <scope>NUCLEOTIDE SEQUENCE [LARGE SCALE GENOMIC DNA]</scope>
    <source>
        <strain evidence="2 3">DSM 15113</strain>
    </source>
</reference>
<name>A0A5M6I6Z9_9PROT</name>
<keyword evidence="3" id="KW-1185">Reference proteome</keyword>
<dbReference type="CDD" id="cd06554">
    <property type="entry name" value="ASCH_ASC-1_like"/>
    <property type="match status" value="1"/>
</dbReference>
<gene>
    <name evidence="2" type="ORF">F1188_17770</name>
</gene>
<dbReference type="OrthoDB" id="359066at2"/>
<dbReference type="InterPro" id="IPR015947">
    <property type="entry name" value="PUA-like_sf"/>
</dbReference>
<dbReference type="InterPro" id="IPR007374">
    <property type="entry name" value="ASCH_domain"/>
</dbReference>